<keyword evidence="5" id="KW-1185">Reference proteome</keyword>
<evidence type="ECO:0000256" key="1">
    <source>
        <dbReference type="ARBA" id="ARBA00022750"/>
    </source>
</evidence>
<dbReference type="GO" id="GO:0004190">
    <property type="term" value="F:aspartic-type endopeptidase activity"/>
    <property type="evidence" value="ECO:0007669"/>
    <property type="project" value="UniProtKB-KW"/>
</dbReference>
<keyword evidence="4" id="KW-0548">Nucleotidyltransferase</keyword>
<feature type="region of interest" description="Disordered" evidence="2">
    <location>
        <begin position="256"/>
        <end position="311"/>
    </location>
</feature>
<dbReference type="InterPro" id="IPR025724">
    <property type="entry name" value="GAG-pre-integrase_dom"/>
</dbReference>
<keyword evidence="1" id="KW-0378">Hydrolase</keyword>
<keyword evidence="4" id="KW-0808">Transferase</keyword>
<evidence type="ECO:0000313" key="4">
    <source>
        <dbReference type="EMBL" id="KAF5802418.1"/>
    </source>
</evidence>
<dbReference type="Pfam" id="PF22936">
    <property type="entry name" value="Pol_BBD"/>
    <property type="match status" value="1"/>
</dbReference>
<dbReference type="InterPro" id="IPR013103">
    <property type="entry name" value="RVT_2"/>
</dbReference>
<dbReference type="InterPro" id="IPR043502">
    <property type="entry name" value="DNA/RNA_pol_sf"/>
</dbReference>
<dbReference type="GO" id="GO:0015074">
    <property type="term" value="P:DNA integration"/>
    <property type="evidence" value="ECO:0007669"/>
    <property type="project" value="InterPro"/>
</dbReference>
<reference evidence="4" key="2">
    <citation type="submission" date="2020-06" db="EMBL/GenBank/DDBJ databases">
        <title>Helianthus annuus Genome sequencing and assembly Release 2.</title>
        <authorList>
            <person name="Gouzy J."/>
            <person name="Langlade N."/>
            <person name="Munos S."/>
        </authorList>
    </citation>
    <scope>NUCLEOTIDE SEQUENCE</scope>
    <source>
        <tissue evidence="4">Leaves</tissue>
    </source>
</reference>
<dbReference type="InterPro" id="IPR057670">
    <property type="entry name" value="SH3_retrovirus"/>
</dbReference>
<dbReference type="InterPro" id="IPR001584">
    <property type="entry name" value="Integrase_cat-core"/>
</dbReference>
<dbReference type="Proteomes" id="UP000215914">
    <property type="component" value="Unassembled WGS sequence"/>
</dbReference>
<organism evidence="4 5">
    <name type="scientific">Helianthus annuus</name>
    <name type="common">Common sunflower</name>
    <dbReference type="NCBI Taxonomy" id="4232"/>
    <lineage>
        <taxon>Eukaryota</taxon>
        <taxon>Viridiplantae</taxon>
        <taxon>Streptophyta</taxon>
        <taxon>Embryophyta</taxon>
        <taxon>Tracheophyta</taxon>
        <taxon>Spermatophyta</taxon>
        <taxon>Magnoliopsida</taxon>
        <taxon>eudicotyledons</taxon>
        <taxon>Gunneridae</taxon>
        <taxon>Pentapetalae</taxon>
        <taxon>asterids</taxon>
        <taxon>campanulids</taxon>
        <taxon>Asterales</taxon>
        <taxon>Asteraceae</taxon>
        <taxon>Asteroideae</taxon>
        <taxon>Heliantheae alliance</taxon>
        <taxon>Heliantheae</taxon>
        <taxon>Helianthus</taxon>
    </lineage>
</organism>
<dbReference type="CDD" id="cd09272">
    <property type="entry name" value="RNase_HI_RT_Ty1"/>
    <property type="match status" value="1"/>
</dbReference>
<protein>
    <submittedName>
        <fullName evidence="4">RNA-directed DNA polymerase</fullName>
        <ecNumber evidence="4">2.7.7.49</ecNumber>
    </submittedName>
</protein>
<reference evidence="4" key="1">
    <citation type="journal article" date="2017" name="Nature">
        <title>The sunflower genome provides insights into oil metabolism, flowering and Asterid evolution.</title>
        <authorList>
            <person name="Badouin H."/>
            <person name="Gouzy J."/>
            <person name="Grassa C.J."/>
            <person name="Murat F."/>
            <person name="Staton S.E."/>
            <person name="Cottret L."/>
            <person name="Lelandais-Briere C."/>
            <person name="Owens G.L."/>
            <person name="Carrere S."/>
            <person name="Mayjonade B."/>
            <person name="Legrand L."/>
            <person name="Gill N."/>
            <person name="Kane N.C."/>
            <person name="Bowers J.E."/>
            <person name="Hubner S."/>
            <person name="Bellec A."/>
            <person name="Berard A."/>
            <person name="Berges H."/>
            <person name="Blanchet N."/>
            <person name="Boniface M.C."/>
            <person name="Brunel D."/>
            <person name="Catrice O."/>
            <person name="Chaidir N."/>
            <person name="Claudel C."/>
            <person name="Donnadieu C."/>
            <person name="Faraut T."/>
            <person name="Fievet G."/>
            <person name="Helmstetter N."/>
            <person name="King M."/>
            <person name="Knapp S.J."/>
            <person name="Lai Z."/>
            <person name="Le Paslier M.C."/>
            <person name="Lippi Y."/>
            <person name="Lorenzon L."/>
            <person name="Mandel J.R."/>
            <person name="Marage G."/>
            <person name="Marchand G."/>
            <person name="Marquand E."/>
            <person name="Bret-Mestries E."/>
            <person name="Morien E."/>
            <person name="Nambeesan S."/>
            <person name="Nguyen T."/>
            <person name="Pegot-Espagnet P."/>
            <person name="Pouilly N."/>
            <person name="Raftis F."/>
            <person name="Sallet E."/>
            <person name="Schiex T."/>
            <person name="Thomas J."/>
            <person name="Vandecasteele C."/>
            <person name="Vares D."/>
            <person name="Vear F."/>
            <person name="Vautrin S."/>
            <person name="Crespi M."/>
            <person name="Mangin B."/>
            <person name="Burke J.M."/>
            <person name="Salse J."/>
            <person name="Munos S."/>
            <person name="Vincourt P."/>
            <person name="Rieseberg L.H."/>
            <person name="Langlade N.B."/>
        </authorList>
    </citation>
    <scope>NUCLEOTIDE SEQUENCE</scope>
    <source>
        <tissue evidence="4">Leaves</tissue>
    </source>
</reference>
<proteinExistence type="predicted"/>
<dbReference type="InterPro" id="IPR012337">
    <property type="entry name" value="RNaseH-like_sf"/>
</dbReference>
<dbReference type="SUPFAM" id="SSF53098">
    <property type="entry name" value="Ribonuclease H-like"/>
    <property type="match status" value="1"/>
</dbReference>
<dbReference type="GO" id="GO:0003964">
    <property type="term" value="F:RNA-directed DNA polymerase activity"/>
    <property type="evidence" value="ECO:0007669"/>
    <property type="project" value="UniProtKB-KW"/>
</dbReference>
<feature type="domain" description="Integrase catalytic" evidence="3">
    <location>
        <begin position="553"/>
        <end position="717"/>
    </location>
</feature>
<dbReference type="EMBL" id="MNCJ02000321">
    <property type="protein sequence ID" value="KAF5802418.1"/>
    <property type="molecule type" value="Genomic_DNA"/>
</dbReference>
<evidence type="ECO:0000256" key="2">
    <source>
        <dbReference type="SAM" id="MobiDB-lite"/>
    </source>
</evidence>
<dbReference type="EC" id="2.7.7.49" evidence="4"/>
<dbReference type="InterPro" id="IPR036397">
    <property type="entry name" value="RNaseH_sf"/>
</dbReference>
<dbReference type="PANTHER" id="PTHR47481:SF39">
    <property type="entry name" value="TRANSCRIPTION FACTOR INTERACTOR AND REGULATOR CCHC(ZN) FAMILY"/>
    <property type="match status" value="1"/>
</dbReference>
<comment type="caution">
    <text evidence="4">The sequence shown here is derived from an EMBL/GenBank/DDBJ whole genome shotgun (WGS) entry which is preliminary data.</text>
</comment>
<dbReference type="SUPFAM" id="SSF56672">
    <property type="entry name" value="DNA/RNA polymerases"/>
    <property type="match status" value="1"/>
</dbReference>
<feature type="region of interest" description="Disordered" evidence="2">
    <location>
        <begin position="790"/>
        <end position="887"/>
    </location>
</feature>
<dbReference type="Pfam" id="PF25597">
    <property type="entry name" value="SH3_retrovirus"/>
    <property type="match status" value="1"/>
</dbReference>
<feature type="compositionally biased region" description="Low complexity" evidence="2">
    <location>
        <begin position="829"/>
        <end position="861"/>
    </location>
</feature>
<accession>A0A9K3NK26</accession>
<dbReference type="GO" id="GO:0003676">
    <property type="term" value="F:nucleic acid binding"/>
    <property type="evidence" value="ECO:0007669"/>
    <property type="project" value="InterPro"/>
</dbReference>
<name>A0A9K3NK26_HELAN</name>
<dbReference type="Gene3D" id="3.30.420.10">
    <property type="entry name" value="Ribonuclease H-like superfamily/Ribonuclease H"/>
    <property type="match status" value="1"/>
</dbReference>
<dbReference type="Gramene" id="mRNA:HanXRQr2_Chr06g0259261">
    <property type="protein sequence ID" value="CDS:HanXRQr2_Chr06g0259261.1"/>
    <property type="gene ID" value="HanXRQr2_Chr06g0259261"/>
</dbReference>
<keyword evidence="1" id="KW-0645">Protease</keyword>
<dbReference type="PANTHER" id="PTHR47481">
    <property type="match status" value="1"/>
</dbReference>
<feature type="compositionally biased region" description="Low complexity" evidence="2">
    <location>
        <begin position="275"/>
        <end position="299"/>
    </location>
</feature>
<feature type="region of interest" description="Disordered" evidence="2">
    <location>
        <begin position="336"/>
        <end position="370"/>
    </location>
</feature>
<dbReference type="InterPro" id="IPR054722">
    <property type="entry name" value="PolX-like_BBD"/>
</dbReference>
<feature type="compositionally biased region" description="Polar residues" evidence="2">
    <location>
        <begin position="336"/>
        <end position="354"/>
    </location>
</feature>
<evidence type="ECO:0000259" key="3">
    <source>
        <dbReference type="PROSITE" id="PS50994"/>
    </source>
</evidence>
<keyword evidence="4" id="KW-0695">RNA-directed DNA polymerase</keyword>
<evidence type="ECO:0000313" key="5">
    <source>
        <dbReference type="Proteomes" id="UP000215914"/>
    </source>
</evidence>
<dbReference type="Pfam" id="PF07727">
    <property type="entry name" value="RVT_2"/>
    <property type="match status" value="1"/>
</dbReference>
<sequence length="1427" mass="160753">MAAITLFTNQEKATHQSHKFAFSLKPTNYGYWKQMLEPFLISHNLFGYVDGTIPCPPSKVTTGTTSTDNPSYSPWVKNDAHVRLLITSTISEESFQHVQGQTSREIWLSLERAYAPVSSSHEFTLKSQLLRITMKSDEKPAEYLSRAQEYATALANIGEPMKDKDLVMLTVTGLREEYYGLKSNLLTRTPPVTFGELHGLISDHDYMVTKLLPTQPTNPQALMATTPSQQPQLNLQSIQTQISNLQLMATQLGNQLNPTAASTPPQPSQAYYAPRSSNNNRGSRGNSRGSYRGNYRNNNTARNRETGSSRQFSWASTQNTVYGHCNRCGIGHLPSQCPNQSSQPRTQSQANYATHSDAGSHRSFNYLPDTGANDHAATDFESLDNSEAYYGNDSLFVGNGQPLPILNIGSTKIYSPNKTLTLSNVLHVPQLKRNLLSVQKFCVDNNVFFEFHASYFVVKDESTRTILLTGPSEHGLYSLRLPQLKSLPKVAFTAFKASSTIWHQRLGHPHAQVFRSIVSHFHLPVLDKLSSSLCTSCQMGKSSKLSLSNSNFHSANILDLVYCDVWGPTPTLSFDGYRYFLLCVDHHSKYMWFYPLARKSDAYHNLIYFIKMAERQFNTKLKSIQSDWGGEFRTIASFCHNLGIVHRRSCPHTSEQNGTVERRHRHVVETGLALLAQSHLPQRFWHFAFETAVYLINRLPSRVSSNKSPFEHIFKRPPDYSFLRVFGCQCFPYLRPYNNHKIEFRSTPCIFLGYSPVHHGYRCLDLTTERVYIARHVRFNEHVFPYHASPINSNPPQPDNPNVSSYPIDPDLPESTPDTSAPAFTTPNATTSAADTTQTETTQTGTTQTTHTETNPATTSAETPPNPAPRPRPTHLRPNPKPTNRYDPTAYMATNLPNLPVEPTSFTVANTSKEWRHAMAEELEALHKNGTWSLVPPVKNANVVDCKWVYRLKTDPAGKISRYKARLVAKGFHQQAGVDYHETFSPVVKPATIRTVLSLAVTNNWSLRQLDVQNAFLHGDLQETVYMKQPPGFVDSNKPDYVCRLHKSLYGLKQAPRAWFTRLSMALQQLGFSGSKTDPSLFILNRRGTLVYILVYVDDIIITGNQPQAVTNIINRLSSLFAVKDLGRLHYFLGIEVVNHNDNLILSQRKYILDVIHRAGLSQCKPVATPMATSHVLLPDDSPLFNDPSRYRQVVGALQYATLSRPDIAFAVNKVCQFMHAPTENHWAAVKRILRYLHGTAQLGLLFSRDSSTRLHAFSDSYWHQDIQAYSDSDWAGCPVDHRSTGGFAVYLGSNLISWTARKQRTVSRSSTESEYKAIADTVAELIWLKSLLQELGIVNRSPTLWCDNLGATYLSANPVFHARTKHVEVDFHFVRQQVAQGKLNVKFIATNDQIADVFTKPLSSQRFMLLRSKLQVVPRPQLAGEY</sequence>
<gene>
    <name evidence="4" type="ORF">HanXRQr2_Chr06g0259261</name>
</gene>
<dbReference type="Pfam" id="PF13976">
    <property type="entry name" value="gag_pre-integrs"/>
    <property type="match status" value="1"/>
</dbReference>
<dbReference type="Pfam" id="PF14223">
    <property type="entry name" value="Retrotran_gag_2"/>
    <property type="match status" value="1"/>
</dbReference>
<keyword evidence="1" id="KW-0064">Aspartyl protease</keyword>
<dbReference type="PROSITE" id="PS50994">
    <property type="entry name" value="INTEGRASE"/>
    <property type="match status" value="1"/>
</dbReference>
<feature type="compositionally biased region" description="Polar residues" evidence="2">
    <location>
        <begin position="816"/>
        <end position="828"/>
    </location>
</feature>